<dbReference type="InterPro" id="IPR036412">
    <property type="entry name" value="HAD-like_sf"/>
</dbReference>
<dbReference type="PANTHER" id="PTHR43434">
    <property type="entry name" value="PHOSPHOGLYCOLATE PHOSPHATASE"/>
    <property type="match status" value="1"/>
</dbReference>
<dbReference type="GO" id="GO:0016787">
    <property type="term" value="F:hydrolase activity"/>
    <property type="evidence" value="ECO:0007669"/>
    <property type="project" value="UniProtKB-KW"/>
</dbReference>
<reference evidence="1 2" key="1">
    <citation type="submission" date="2020-06" db="EMBL/GenBank/DDBJ databases">
        <title>Anaerococcus sp. nov., isolated form swine feces.</title>
        <authorList>
            <person name="Yu S."/>
        </authorList>
    </citation>
    <scope>NUCLEOTIDE SEQUENCE [LARGE SCALE GENOMIC DNA]</scope>
    <source>
        <strain evidence="1 2">AGMB00486</strain>
    </source>
</reference>
<dbReference type="InterPro" id="IPR023198">
    <property type="entry name" value="PGP-like_dom2"/>
</dbReference>
<dbReference type="SUPFAM" id="SSF56784">
    <property type="entry name" value="HAD-like"/>
    <property type="match status" value="1"/>
</dbReference>
<dbReference type="EMBL" id="JABVBA010000001">
    <property type="protein sequence ID" value="NVF10706.1"/>
    <property type="molecule type" value="Genomic_DNA"/>
</dbReference>
<proteinExistence type="predicted"/>
<sequence>MILVFDFDETLHQSDEIYKRAFYKTLNDNNIKSPSLNPLLYLGDPPRKIWDEFLDNSYDKEKLMKETGNNMISLMPKYGKLFENTEDVLKILNKKYSIFICSSCTKAYINIAREIYNLDRYIESYLVGEDFSYKEKYQILYESINDDFIMIGDRLSDIMAGFKNNQISIFANYGYSKENEGELSDYKIEKIEDILKIKVLSL</sequence>
<dbReference type="InterPro" id="IPR050155">
    <property type="entry name" value="HAD-like_hydrolase_sf"/>
</dbReference>
<dbReference type="InterPro" id="IPR041492">
    <property type="entry name" value="HAD_2"/>
</dbReference>
<keyword evidence="2" id="KW-1185">Reference proteome</keyword>
<evidence type="ECO:0000313" key="2">
    <source>
        <dbReference type="Proteomes" id="UP000540919"/>
    </source>
</evidence>
<keyword evidence="1" id="KW-0378">Hydrolase</keyword>
<name>A0ABX2N7N9_9FIRM</name>
<dbReference type="PANTHER" id="PTHR43434:SF1">
    <property type="entry name" value="PHOSPHOGLYCOLATE PHOSPHATASE"/>
    <property type="match status" value="1"/>
</dbReference>
<dbReference type="InterPro" id="IPR023214">
    <property type="entry name" value="HAD_sf"/>
</dbReference>
<dbReference type="RefSeq" id="WP_176269353.1">
    <property type="nucleotide sequence ID" value="NZ_JABVBA010000001.1"/>
</dbReference>
<evidence type="ECO:0000313" key="1">
    <source>
        <dbReference type="EMBL" id="NVF10706.1"/>
    </source>
</evidence>
<dbReference type="SFLD" id="SFLDG01129">
    <property type="entry name" value="C1.5:_HAD__Beta-PGM__Phosphata"/>
    <property type="match status" value="1"/>
</dbReference>
<dbReference type="Gene3D" id="1.10.150.240">
    <property type="entry name" value="Putative phosphatase, domain 2"/>
    <property type="match status" value="1"/>
</dbReference>
<dbReference type="SFLD" id="SFLDS00003">
    <property type="entry name" value="Haloacid_Dehalogenase"/>
    <property type="match status" value="1"/>
</dbReference>
<accession>A0ABX2N7N9</accession>
<dbReference type="Pfam" id="PF13419">
    <property type="entry name" value="HAD_2"/>
    <property type="match status" value="1"/>
</dbReference>
<comment type="caution">
    <text evidence="1">The sequence shown here is derived from an EMBL/GenBank/DDBJ whole genome shotgun (WGS) entry which is preliminary data.</text>
</comment>
<protein>
    <submittedName>
        <fullName evidence="1">HAD family hydrolase</fullName>
    </submittedName>
</protein>
<organism evidence="1 2">
    <name type="scientific">Anaerococcus faecalis</name>
    <dbReference type="NCBI Taxonomy" id="2742993"/>
    <lineage>
        <taxon>Bacteria</taxon>
        <taxon>Bacillati</taxon>
        <taxon>Bacillota</taxon>
        <taxon>Tissierellia</taxon>
        <taxon>Tissierellales</taxon>
        <taxon>Peptoniphilaceae</taxon>
        <taxon>Anaerococcus</taxon>
    </lineage>
</organism>
<gene>
    <name evidence="1" type="ORF">HV819_01570</name>
</gene>
<dbReference type="Gene3D" id="3.40.50.1000">
    <property type="entry name" value="HAD superfamily/HAD-like"/>
    <property type="match status" value="1"/>
</dbReference>
<dbReference type="Proteomes" id="UP000540919">
    <property type="component" value="Unassembled WGS sequence"/>
</dbReference>